<dbReference type="GO" id="GO:0042256">
    <property type="term" value="P:cytosolic ribosome assembly"/>
    <property type="evidence" value="ECO:0007669"/>
    <property type="project" value="UniProtKB-UniRule"/>
</dbReference>
<dbReference type="RefSeq" id="WP_158052881.1">
    <property type="nucleotide sequence ID" value="NZ_WBKB01000007.1"/>
</dbReference>
<dbReference type="HAMAP" id="MF_01477">
    <property type="entry name" value="Iojap_RsfS"/>
    <property type="match status" value="1"/>
</dbReference>
<dbReference type="Gene3D" id="3.30.460.10">
    <property type="entry name" value="Beta Polymerase, domain 2"/>
    <property type="match status" value="1"/>
</dbReference>
<dbReference type="OrthoDB" id="9793681at2"/>
<dbReference type="SUPFAM" id="SSF81301">
    <property type="entry name" value="Nucleotidyltransferase"/>
    <property type="match status" value="1"/>
</dbReference>
<keyword evidence="4" id="KW-1185">Reference proteome</keyword>
<accession>A0A7J5B8Y9</accession>
<dbReference type="AlphaFoldDB" id="A0A7J5B8Y9"/>
<dbReference type="PANTHER" id="PTHR21043">
    <property type="entry name" value="IOJAP SUPERFAMILY ORTHOLOG"/>
    <property type="match status" value="1"/>
</dbReference>
<evidence type="ECO:0000313" key="3">
    <source>
        <dbReference type="EMBL" id="KAB1641930.1"/>
    </source>
</evidence>
<protein>
    <recommendedName>
        <fullName evidence="2">Ribosomal silencing factor RsfS</fullName>
    </recommendedName>
</protein>
<proteinExistence type="inferred from homology"/>
<dbReference type="NCBIfam" id="TIGR00090">
    <property type="entry name" value="rsfS_iojap_ybeB"/>
    <property type="match status" value="1"/>
</dbReference>
<keyword evidence="2" id="KW-0678">Repressor</keyword>
<sequence length="127" mass="14200">MTASEHALELTQVAARAADERSAFDLVALDVSANLPFADVFLLASGRNERMVLSIAEEIEDRLREDFGIKAKRREGTDNGRWVLVDFGDLVVHVFHEEDRVYYGLERIWADAPVVELALPEEDAAGE</sequence>
<keyword evidence="2" id="KW-0810">Translation regulation</keyword>
<evidence type="ECO:0000256" key="2">
    <source>
        <dbReference type="HAMAP-Rule" id="MF_01477"/>
    </source>
</evidence>
<comment type="subunit">
    <text evidence="2">Interacts with ribosomal protein uL14 (rplN).</text>
</comment>
<reference evidence="3 4" key="1">
    <citation type="submission" date="2019-09" db="EMBL/GenBank/DDBJ databases">
        <title>Phylogeny of genus Pseudoclavibacter and closely related genus.</title>
        <authorList>
            <person name="Li Y."/>
        </authorList>
    </citation>
    <scope>NUCLEOTIDE SEQUENCE [LARGE SCALE GENOMIC DNA]</scope>
    <source>
        <strain evidence="3 4">KCTC 13959</strain>
    </source>
</reference>
<dbReference type="GO" id="GO:0017148">
    <property type="term" value="P:negative regulation of translation"/>
    <property type="evidence" value="ECO:0007669"/>
    <property type="project" value="UniProtKB-UniRule"/>
</dbReference>
<comment type="function">
    <text evidence="2">Functions as a ribosomal silencing factor. Interacts with ribosomal protein uL14 (rplN), blocking formation of intersubunit bridge B8. Prevents association of the 30S and 50S ribosomal subunits and the formation of functional ribosomes, thus repressing translation.</text>
</comment>
<comment type="subcellular location">
    <subcellularLocation>
        <location evidence="2">Cytoplasm</location>
    </subcellularLocation>
</comment>
<dbReference type="Proteomes" id="UP000433493">
    <property type="component" value="Unassembled WGS sequence"/>
</dbReference>
<comment type="caution">
    <text evidence="3">The sequence shown here is derived from an EMBL/GenBank/DDBJ whole genome shotgun (WGS) entry which is preliminary data.</text>
</comment>
<dbReference type="Pfam" id="PF02410">
    <property type="entry name" value="RsfS"/>
    <property type="match status" value="1"/>
</dbReference>
<gene>
    <name evidence="2 3" type="primary">rsfS</name>
    <name evidence="3" type="ORF">F8O05_11470</name>
</gene>
<organism evidence="3 4">
    <name type="scientific">Gulosibacter chungangensis</name>
    <dbReference type="NCBI Taxonomy" id="979746"/>
    <lineage>
        <taxon>Bacteria</taxon>
        <taxon>Bacillati</taxon>
        <taxon>Actinomycetota</taxon>
        <taxon>Actinomycetes</taxon>
        <taxon>Micrococcales</taxon>
        <taxon>Microbacteriaceae</taxon>
        <taxon>Gulosibacter</taxon>
    </lineage>
</organism>
<dbReference type="InterPro" id="IPR004394">
    <property type="entry name" value="Iojap/RsfS/C7orf30"/>
</dbReference>
<dbReference type="GO" id="GO:0005737">
    <property type="term" value="C:cytoplasm"/>
    <property type="evidence" value="ECO:0007669"/>
    <property type="project" value="UniProtKB-SubCell"/>
</dbReference>
<dbReference type="PANTHER" id="PTHR21043:SF0">
    <property type="entry name" value="MITOCHONDRIAL ASSEMBLY OF RIBOSOMAL LARGE SUBUNIT PROTEIN 1"/>
    <property type="match status" value="1"/>
</dbReference>
<keyword evidence="2" id="KW-0963">Cytoplasm</keyword>
<dbReference type="EMBL" id="WBKB01000007">
    <property type="protein sequence ID" value="KAB1641930.1"/>
    <property type="molecule type" value="Genomic_DNA"/>
</dbReference>
<dbReference type="InterPro" id="IPR043519">
    <property type="entry name" value="NT_sf"/>
</dbReference>
<comment type="similarity">
    <text evidence="1 2">Belongs to the Iojap/RsfS family.</text>
</comment>
<dbReference type="GO" id="GO:0043023">
    <property type="term" value="F:ribosomal large subunit binding"/>
    <property type="evidence" value="ECO:0007669"/>
    <property type="project" value="TreeGrafter"/>
</dbReference>
<evidence type="ECO:0000256" key="1">
    <source>
        <dbReference type="ARBA" id="ARBA00010574"/>
    </source>
</evidence>
<name>A0A7J5B8Y9_9MICO</name>
<dbReference type="GO" id="GO:0090071">
    <property type="term" value="P:negative regulation of ribosome biogenesis"/>
    <property type="evidence" value="ECO:0007669"/>
    <property type="project" value="UniProtKB-UniRule"/>
</dbReference>
<evidence type="ECO:0000313" key="4">
    <source>
        <dbReference type="Proteomes" id="UP000433493"/>
    </source>
</evidence>